<comment type="caution">
    <text evidence="2">The sequence shown here is derived from an EMBL/GenBank/DDBJ whole genome shotgun (WGS) entry which is preliminary data.</text>
</comment>
<gene>
    <name evidence="2" type="ORF">Anas_08128</name>
</gene>
<accession>A0A5N5SW49</accession>
<keyword evidence="1" id="KW-1133">Transmembrane helix</keyword>
<dbReference type="Proteomes" id="UP000326759">
    <property type="component" value="Unassembled WGS sequence"/>
</dbReference>
<organism evidence="2 3">
    <name type="scientific">Armadillidium nasatum</name>
    <dbReference type="NCBI Taxonomy" id="96803"/>
    <lineage>
        <taxon>Eukaryota</taxon>
        <taxon>Metazoa</taxon>
        <taxon>Ecdysozoa</taxon>
        <taxon>Arthropoda</taxon>
        <taxon>Crustacea</taxon>
        <taxon>Multicrustacea</taxon>
        <taxon>Malacostraca</taxon>
        <taxon>Eumalacostraca</taxon>
        <taxon>Peracarida</taxon>
        <taxon>Isopoda</taxon>
        <taxon>Oniscidea</taxon>
        <taxon>Crinocheta</taxon>
        <taxon>Armadillidiidae</taxon>
        <taxon>Armadillidium</taxon>
    </lineage>
</organism>
<dbReference type="AlphaFoldDB" id="A0A5N5SW49"/>
<name>A0A5N5SW49_9CRUS</name>
<proteinExistence type="predicted"/>
<evidence type="ECO:0000313" key="3">
    <source>
        <dbReference type="Proteomes" id="UP000326759"/>
    </source>
</evidence>
<evidence type="ECO:0000313" key="2">
    <source>
        <dbReference type="EMBL" id="KAB7498242.1"/>
    </source>
</evidence>
<keyword evidence="3" id="KW-1185">Reference proteome</keyword>
<reference evidence="2 3" key="1">
    <citation type="journal article" date="2019" name="PLoS Biol.">
        <title>Sex chromosomes control vertical transmission of feminizing Wolbachia symbionts in an isopod.</title>
        <authorList>
            <person name="Becking T."/>
            <person name="Chebbi M.A."/>
            <person name="Giraud I."/>
            <person name="Moumen B."/>
            <person name="Laverre T."/>
            <person name="Caubet Y."/>
            <person name="Peccoud J."/>
            <person name="Gilbert C."/>
            <person name="Cordaux R."/>
        </authorList>
    </citation>
    <scope>NUCLEOTIDE SEQUENCE [LARGE SCALE GENOMIC DNA]</scope>
    <source>
        <strain evidence="2">ANa2</strain>
        <tissue evidence="2">Whole body excluding digestive tract and cuticle</tissue>
    </source>
</reference>
<evidence type="ECO:0000256" key="1">
    <source>
        <dbReference type="SAM" id="Phobius"/>
    </source>
</evidence>
<keyword evidence="1" id="KW-0472">Membrane</keyword>
<feature type="transmembrane region" description="Helical" evidence="1">
    <location>
        <begin position="81"/>
        <end position="99"/>
    </location>
</feature>
<protein>
    <submittedName>
        <fullName evidence="2">Uncharacterized protein</fullName>
    </submittedName>
</protein>
<dbReference type="EMBL" id="SEYY01019455">
    <property type="protein sequence ID" value="KAB7498242.1"/>
    <property type="molecule type" value="Genomic_DNA"/>
</dbReference>
<sequence>MYFLTKIITYFAQKAKTQRTQNYSREPNYRPRTSGRILSVFSLPLKSFFRKGVIHGGPYNIGINSTQFPKMKFRTSVAEEQFYYVIFLIHTLLLFTKYLQQTILYTITSPFNKILLTQCLLQFYKQGSISVFLA</sequence>
<keyword evidence="1" id="KW-0812">Transmembrane</keyword>